<accession>A0A1M4VGC7</accession>
<dbReference type="PIRSF" id="PIRSF038958">
    <property type="entry name" value="PG_synth_SpoVB"/>
    <property type="match status" value="1"/>
</dbReference>
<keyword evidence="4 6" id="KW-1133">Transmembrane helix</keyword>
<dbReference type="OrthoDB" id="9775950at2"/>
<dbReference type="CDD" id="cd13124">
    <property type="entry name" value="MATE_SpoVB_like"/>
    <property type="match status" value="1"/>
</dbReference>
<feature type="transmembrane region" description="Helical" evidence="6">
    <location>
        <begin position="125"/>
        <end position="147"/>
    </location>
</feature>
<evidence type="ECO:0000313" key="7">
    <source>
        <dbReference type="EMBL" id="SHE68039.1"/>
    </source>
</evidence>
<sequence>MNNKQFLLRGTIILTLTGFLSRIIGFFYRIFLSQTIGAEGMGIYQLIFPIHSICFAVAVGGIQTAISRFVAARIALKDEQGARDIFFIGTFLSVLLSLFMSWLVYHNSSFIAVRLLGEERCVSLLQLMALSVPFGTFHSCVNGYYYARKSTGIPAATQLLEQCARVAASYLFYLVLLRDGRALTPMIAVIGILGGELVSMLAAVLFILWDFNKASYQLSKMTVPFHHLKEIVTLAVPLTGNRLLINLLNSVESILIPGRLRIFGLDNTSALSIYGILTGMSLPLILFPSAITNSVSVMLLPAIAEEQAKENHAAISKTIGMTIKYCLILGFASTGFFFFLGDTLGILLFKNEFAGTFIKTLSFICPCLYLSTTLTSVLNGLGNTTLSFIQNTIGLVIRILFVLFVIPIYGIQGYLWGLLVSELAISGLSLFFLRKYIDI</sequence>
<comment type="subcellular location">
    <subcellularLocation>
        <location evidence="1">Cell membrane</location>
        <topology evidence="1">Multi-pass membrane protein</topology>
    </subcellularLocation>
</comment>
<dbReference type="AlphaFoldDB" id="A0A1M4VGC7"/>
<feature type="transmembrane region" description="Helical" evidence="6">
    <location>
        <begin position="388"/>
        <end position="408"/>
    </location>
</feature>
<keyword evidence="8" id="KW-1185">Reference proteome</keyword>
<dbReference type="InterPro" id="IPR002797">
    <property type="entry name" value="Polysacc_synth"/>
</dbReference>
<organism evidence="7 8">
    <name type="scientific">Lactonifactor longoviformis DSM 17459</name>
    <dbReference type="NCBI Taxonomy" id="1122155"/>
    <lineage>
        <taxon>Bacteria</taxon>
        <taxon>Bacillati</taxon>
        <taxon>Bacillota</taxon>
        <taxon>Clostridia</taxon>
        <taxon>Eubacteriales</taxon>
        <taxon>Clostridiaceae</taxon>
        <taxon>Lactonifactor</taxon>
    </lineage>
</organism>
<feature type="transmembrane region" description="Helical" evidence="6">
    <location>
        <begin position="43"/>
        <end position="65"/>
    </location>
</feature>
<feature type="transmembrane region" description="Helical" evidence="6">
    <location>
        <begin position="414"/>
        <end position="433"/>
    </location>
</feature>
<feature type="transmembrane region" description="Helical" evidence="6">
    <location>
        <begin position="12"/>
        <end position="31"/>
    </location>
</feature>
<dbReference type="STRING" id="1122155.SAMN02745158_01217"/>
<feature type="transmembrane region" description="Helical" evidence="6">
    <location>
        <begin position="182"/>
        <end position="211"/>
    </location>
</feature>
<proteinExistence type="predicted"/>
<evidence type="ECO:0000256" key="4">
    <source>
        <dbReference type="ARBA" id="ARBA00022989"/>
    </source>
</evidence>
<feature type="transmembrane region" description="Helical" evidence="6">
    <location>
        <begin position="271"/>
        <end position="304"/>
    </location>
</feature>
<protein>
    <submittedName>
        <fullName evidence="7">Stage V sporulation protein B</fullName>
    </submittedName>
</protein>
<dbReference type="PANTHER" id="PTHR30250">
    <property type="entry name" value="PST FAMILY PREDICTED COLANIC ACID TRANSPORTER"/>
    <property type="match status" value="1"/>
</dbReference>
<reference evidence="7 8" key="1">
    <citation type="submission" date="2016-11" db="EMBL/GenBank/DDBJ databases">
        <authorList>
            <person name="Jaros S."/>
            <person name="Januszkiewicz K."/>
            <person name="Wedrychowicz H."/>
        </authorList>
    </citation>
    <scope>NUCLEOTIDE SEQUENCE [LARGE SCALE GENOMIC DNA]</scope>
    <source>
        <strain evidence="7 8">DSM 17459</strain>
    </source>
</reference>
<dbReference type="PANTHER" id="PTHR30250:SF21">
    <property type="entry name" value="LIPID II FLIPPASE MURJ"/>
    <property type="match status" value="1"/>
</dbReference>
<evidence type="ECO:0000313" key="8">
    <source>
        <dbReference type="Proteomes" id="UP000184245"/>
    </source>
</evidence>
<dbReference type="EMBL" id="FQVI01000004">
    <property type="protein sequence ID" value="SHE68039.1"/>
    <property type="molecule type" value="Genomic_DNA"/>
</dbReference>
<evidence type="ECO:0000256" key="5">
    <source>
        <dbReference type="ARBA" id="ARBA00023136"/>
    </source>
</evidence>
<keyword evidence="2" id="KW-1003">Cell membrane</keyword>
<evidence type="ECO:0000256" key="1">
    <source>
        <dbReference type="ARBA" id="ARBA00004651"/>
    </source>
</evidence>
<dbReference type="InterPro" id="IPR050833">
    <property type="entry name" value="Poly_Biosynth_Transport"/>
</dbReference>
<keyword evidence="5 6" id="KW-0472">Membrane</keyword>
<evidence type="ECO:0000256" key="2">
    <source>
        <dbReference type="ARBA" id="ARBA00022475"/>
    </source>
</evidence>
<dbReference type="InterPro" id="IPR024923">
    <property type="entry name" value="PG_synth_SpoVB"/>
</dbReference>
<dbReference type="GO" id="GO:0005886">
    <property type="term" value="C:plasma membrane"/>
    <property type="evidence" value="ECO:0007669"/>
    <property type="project" value="UniProtKB-SubCell"/>
</dbReference>
<evidence type="ECO:0000256" key="3">
    <source>
        <dbReference type="ARBA" id="ARBA00022692"/>
    </source>
</evidence>
<keyword evidence="3 6" id="KW-0812">Transmembrane</keyword>
<feature type="transmembrane region" description="Helical" evidence="6">
    <location>
        <begin position="325"/>
        <end position="349"/>
    </location>
</feature>
<dbReference type="Proteomes" id="UP000184245">
    <property type="component" value="Unassembled WGS sequence"/>
</dbReference>
<feature type="transmembrane region" description="Helical" evidence="6">
    <location>
        <begin position="85"/>
        <end position="105"/>
    </location>
</feature>
<dbReference type="Pfam" id="PF01943">
    <property type="entry name" value="Polysacc_synt"/>
    <property type="match status" value="1"/>
</dbReference>
<evidence type="ECO:0000256" key="6">
    <source>
        <dbReference type="SAM" id="Phobius"/>
    </source>
</evidence>
<dbReference type="RefSeq" id="WP_072849935.1">
    <property type="nucleotide sequence ID" value="NZ_FQVI01000004.1"/>
</dbReference>
<name>A0A1M4VGC7_9CLOT</name>
<feature type="transmembrane region" description="Helical" evidence="6">
    <location>
        <begin position="361"/>
        <end position="381"/>
    </location>
</feature>
<gene>
    <name evidence="7" type="ORF">SAMN02745158_01217</name>
</gene>